<feature type="compositionally biased region" description="Basic and acidic residues" evidence="1">
    <location>
        <begin position="618"/>
        <end position="633"/>
    </location>
</feature>
<organism evidence="2 3">
    <name type="scientific">Pseudoneurospora amorphoporcata</name>
    <dbReference type="NCBI Taxonomy" id="241081"/>
    <lineage>
        <taxon>Eukaryota</taxon>
        <taxon>Fungi</taxon>
        <taxon>Dikarya</taxon>
        <taxon>Ascomycota</taxon>
        <taxon>Pezizomycotina</taxon>
        <taxon>Sordariomycetes</taxon>
        <taxon>Sordariomycetidae</taxon>
        <taxon>Sordariales</taxon>
        <taxon>Sordariaceae</taxon>
        <taxon>Pseudoneurospora</taxon>
    </lineage>
</organism>
<feature type="compositionally biased region" description="Low complexity" evidence="1">
    <location>
        <begin position="293"/>
        <end position="304"/>
    </location>
</feature>
<feature type="compositionally biased region" description="Basic and acidic residues" evidence="1">
    <location>
        <begin position="104"/>
        <end position="118"/>
    </location>
</feature>
<comment type="caution">
    <text evidence="2">The sequence shown here is derived from an EMBL/GenBank/DDBJ whole genome shotgun (WGS) entry which is preliminary data.</text>
</comment>
<feature type="compositionally biased region" description="Low complexity" evidence="1">
    <location>
        <begin position="251"/>
        <end position="264"/>
    </location>
</feature>
<dbReference type="AlphaFoldDB" id="A0AAN6NQV7"/>
<feature type="region of interest" description="Disordered" evidence="1">
    <location>
        <begin position="233"/>
        <end position="407"/>
    </location>
</feature>
<feature type="compositionally biased region" description="Low complexity" evidence="1">
    <location>
        <begin position="311"/>
        <end position="324"/>
    </location>
</feature>
<name>A0AAN6NQV7_9PEZI</name>
<reference evidence="2" key="1">
    <citation type="journal article" date="2023" name="Mol. Phylogenet. Evol.">
        <title>Genome-scale phylogeny and comparative genomics of the fungal order Sordariales.</title>
        <authorList>
            <person name="Hensen N."/>
            <person name="Bonometti L."/>
            <person name="Westerberg I."/>
            <person name="Brannstrom I.O."/>
            <person name="Guillou S."/>
            <person name="Cros-Aarteil S."/>
            <person name="Calhoun S."/>
            <person name="Haridas S."/>
            <person name="Kuo A."/>
            <person name="Mondo S."/>
            <person name="Pangilinan J."/>
            <person name="Riley R."/>
            <person name="LaButti K."/>
            <person name="Andreopoulos B."/>
            <person name="Lipzen A."/>
            <person name="Chen C."/>
            <person name="Yan M."/>
            <person name="Daum C."/>
            <person name="Ng V."/>
            <person name="Clum A."/>
            <person name="Steindorff A."/>
            <person name="Ohm R.A."/>
            <person name="Martin F."/>
            <person name="Silar P."/>
            <person name="Natvig D.O."/>
            <person name="Lalanne C."/>
            <person name="Gautier V."/>
            <person name="Ament-Velasquez S.L."/>
            <person name="Kruys A."/>
            <person name="Hutchinson M.I."/>
            <person name="Powell A.J."/>
            <person name="Barry K."/>
            <person name="Miller A.N."/>
            <person name="Grigoriev I.V."/>
            <person name="Debuchy R."/>
            <person name="Gladieux P."/>
            <person name="Hiltunen Thoren M."/>
            <person name="Johannesson H."/>
        </authorList>
    </citation>
    <scope>NUCLEOTIDE SEQUENCE</scope>
    <source>
        <strain evidence="2">CBS 626.80</strain>
    </source>
</reference>
<evidence type="ECO:0000313" key="2">
    <source>
        <dbReference type="EMBL" id="KAK3948177.1"/>
    </source>
</evidence>
<feature type="region of interest" description="Disordered" evidence="1">
    <location>
        <begin position="608"/>
        <end position="633"/>
    </location>
</feature>
<feature type="compositionally biased region" description="Polar residues" evidence="1">
    <location>
        <begin position="371"/>
        <end position="395"/>
    </location>
</feature>
<feature type="compositionally biased region" description="Polar residues" evidence="1">
    <location>
        <begin position="328"/>
        <end position="361"/>
    </location>
</feature>
<protein>
    <submittedName>
        <fullName evidence="2">Uncharacterized protein</fullName>
    </submittedName>
</protein>
<evidence type="ECO:0000256" key="1">
    <source>
        <dbReference type="SAM" id="MobiDB-lite"/>
    </source>
</evidence>
<sequence>MSQNAANARKKGAERWATFLLDNGINDKESVTEVLQHLAEAHHKRVAPVWDSNEHSIAWRNYFVAALQKVLRELPSQRTSTEDLHEEIERLKVPVEATAAALPKNEDDTNDDAGKNPTEEASQPPDTFTTSTDTSTTSTETITSTSTSPRRLLSTTTTTAETGIKIDTQGECRARIIEDGTIEFRLSGPATVTYRPSVTTSTTSGAGTGTAAVIAAAVAAAAAARGIPFVPEGQVHETTTTTEETVEELVGTSSGSDASDGTSTVRDTPSGSDASDDTSTVHVRDTPSEDTSSDSGSGSSDQTQVHTSEITPGTATSGTAAAQARLPSGTTGTATTSDNSVVHGTPSDMESQTQTHTSGTATPGAAIARGTPSQSQAQDHTSETPSASARGTPSGTAAVRGTGNTSHVQSQAQVHTSGTATLGTAAARSSGIGTPSETAAVLRGTGTWAEVDIHIADMMERQRWKASSSILRQAMLYNLSSARLEELPFQGNVDATTSRSVPQTQVNIGASGPSVSAASGAGTGTTSVSEALVLPLRAGPASAAAGGTGTCTSIPSVALEQADGNTSGTAGSMFAAGATNTSSVAADEGQNWDPFAALVEAAAAAPRLATGAGGNAPADEHDRHDGRDLNGPE</sequence>
<dbReference type="EMBL" id="MU859280">
    <property type="protein sequence ID" value="KAK3948177.1"/>
    <property type="molecule type" value="Genomic_DNA"/>
</dbReference>
<feature type="compositionally biased region" description="Polar residues" evidence="1">
    <location>
        <begin position="265"/>
        <end position="281"/>
    </location>
</feature>
<keyword evidence="3" id="KW-1185">Reference proteome</keyword>
<proteinExistence type="predicted"/>
<accession>A0AAN6NQV7</accession>
<reference evidence="2" key="2">
    <citation type="submission" date="2023-06" db="EMBL/GenBank/DDBJ databases">
        <authorList>
            <consortium name="Lawrence Berkeley National Laboratory"/>
            <person name="Mondo S.J."/>
            <person name="Hensen N."/>
            <person name="Bonometti L."/>
            <person name="Westerberg I."/>
            <person name="Brannstrom I.O."/>
            <person name="Guillou S."/>
            <person name="Cros-Aarteil S."/>
            <person name="Calhoun S."/>
            <person name="Haridas S."/>
            <person name="Kuo A."/>
            <person name="Pangilinan J."/>
            <person name="Riley R."/>
            <person name="Labutti K."/>
            <person name="Andreopoulos B."/>
            <person name="Lipzen A."/>
            <person name="Chen C."/>
            <person name="Yanf M."/>
            <person name="Daum C."/>
            <person name="Ng V."/>
            <person name="Clum A."/>
            <person name="Steindorff A."/>
            <person name="Ohm R."/>
            <person name="Martin F."/>
            <person name="Silar P."/>
            <person name="Natvig D."/>
            <person name="Lalanne C."/>
            <person name="Gautier V."/>
            <person name="Ament-Velasquez S.L."/>
            <person name="Kruys A."/>
            <person name="Hutchinson M.I."/>
            <person name="Powell A.J."/>
            <person name="Barry K."/>
            <person name="Miller A.N."/>
            <person name="Grigoriev I.V."/>
            <person name="Debuchy R."/>
            <person name="Gladieux P."/>
            <person name="Thoren M.H."/>
            <person name="Johannesson H."/>
        </authorList>
    </citation>
    <scope>NUCLEOTIDE SEQUENCE</scope>
    <source>
        <strain evidence="2">CBS 626.80</strain>
    </source>
</reference>
<dbReference type="Proteomes" id="UP001303222">
    <property type="component" value="Unassembled WGS sequence"/>
</dbReference>
<gene>
    <name evidence="2" type="ORF">QBC32DRAFT_222587</name>
</gene>
<feature type="region of interest" description="Disordered" evidence="1">
    <location>
        <begin position="95"/>
        <end position="161"/>
    </location>
</feature>
<feature type="compositionally biased region" description="Low complexity" evidence="1">
    <location>
        <begin position="125"/>
        <end position="161"/>
    </location>
</feature>
<evidence type="ECO:0000313" key="3">
    <source>
        <dbReference type="Proteomes" id="UP001303222"/>
    </source>
</evidence>